<evidence type="ECO:0000256" key="1">
    <source>
        <dbReference type="SAM" id="MobiDB-lite"/>
    </source>
</evidence>
<sequence length="79" mass="8662">MPQISRLNSSIVCPSPASQPNARLDERCGVRAGRRRHAATSRSAVYTHDEVLPERSDKVMERSEAEVLEKGRIGVTSSA</sequence>
<evidence type="ECO:0000313" key="3">
    <source>
        <dbReference type="Proteomes" id="UP000299102"/>
    </source>
</evidence>
<name>A0A4C1YWB7_EUMVA</name>
<organism evidence="2 3">
    <name type="scientific">Eumeta variegata</name>
    <name type="common">Bagworm moth</name>
    <name type="synonym">Eumeta japonica</name>
    <dbReference type="NCBI Taxonomy" id="151549"/>
    <lineage>
        <taxon>Eukaryota</taxon>
        <taxon>Metazoa</taxon>
        <taxon>Ecdysozoa</taxon>
        <taxon>Arthropoda</taxon>
        <taxon>Hexapoda</taxon>
        <taxon>Insecta</taxon>
        <taxon>Pterygota</taxon>
        <taxon>Neoptera</taxon>
        <taxon>Endopterygota</taxon>
        <taxon>Lepidoptera</taxon>
        <taxon>Glossata</taxon>
        <taxon>Ditrysia</taxon>
        <taxon>Tineoidea</taxon>
        <taxon>Psychidae</taxon>
        <taxon>Oiketicinae</taxon>
        <taxon>Eumeta</taxon>
    </lineage>
</organism>
<comment type="caution">
    <text evidence="2">The sequence shown here is derived from an EMBL/GenBank/DDBJ whole genome shotgun (WGS) entry which is preliminary data.</text>
</comment>
<dbReference type="AlphaFoldDB" id="A0A4C1YWB7"/>
<dbReference type="EMBL" id="BGZK01001479">
    <property type="protein sequence ID" value="GBP80741.1"/>
    <property type="molecule type" value="Genomic_DNA"/>
</dbReference>
<evidence type="ECO:0000313" key="2">
    <source>
        <dbReference type="EMBL" id="GBP80741.1"/>
    </source>
</evidence>
<reference evidence="2 3" key="1">
    <citation type="journal article" date="2019" name="Commun. Biol.">
        <title>The bagworm genome reveals a unique fibroin gene that provides high tensile strength.</title>
        <authorList>
            <person name="Kono N."/>
            <person name="Nakamura H."/>
            <person name="Ohtoshi R."/>
            <person name="Tomita M."/>
            <person name="Numata K."/>
            <person name="Arakawa K."/>
        </authorList>
    </citation>
    <scope>NUCLEOTIDE SEQUENCE [LARGE SCALE GENOMIC DNA]</scope>
</reference>
<feature type="compositionally biased region" description="Polar residues" evidence="1">
    <location>
        <begin position="1"/>
        <end position="21"/>
    </location>
</feature>
<keyword evidence="3" id="KW-1185">Reference proteome</keyword>
<gene>
    <name evidence="2" type="ORF">EVAR_89318_1</name>
</gene>
<dbReference type="Proteomes" id="UP000299102">
    <property type="component" value="Unassembled WGS sequence"/>
</dbReference>
<protein>
    <submittedName>
        <fullName evidence="2">Uncharacterized protein</fullName>
    </submittedName>
</protein>
<accession>A0A4C1YWB7</accession>
<feature type="region of interest" description="Disordered" evidence="1">
    <location>
        <begin position="1"/>
        <end position="26"/>
    </location>
</feature>
<proteinExistence type="predicted"/>